<evidence type="ECO:0000256" key="2">
    <source>
        <dbReference type="ARBA" id="ARBA00022578"/>
    </source>
</evidence>
<evidence type="ECO:0000256" key="20">
    <source>
        <dbReference type="ARBA" id="ARBA00048173"/>
    </source>
</evidence>
<keyword evidence="6" id="KW-0540">Nuclease</keyword>
<dbReference type="InterPro" id="IPR054722">
    <property type="entry name" value="PolX-like_BBD"/>
</dbReference>
<evidence type="ECO:0000256" key="9">
    <source>
        <dbReference type="ARBA" id="ARBA00022759"/>
    </source>
</evidence>
<keyword evidence="12" id="KW-0460">Magnesium</keyword>
<dbReference type="GO" id="GO:0008233">
    <property type="term" value="F:peptidase activity"/>
    <property type="evidence" value="ECO:0007669"/>
    <property type="project" value="UniProtKB-KW"/>
</dbReference>
<evidence type="ECO:0000256" key="22">
    <source>
        <dbReference type="SAM" id="MobiDB-lite"/>
    </source>
</evidence>
<dbReference type="Pfam" id="PF25597">
    <property type="entry name" value="SH3_retrovirus"/>
    <property type="match status" value="1"/>
</dbReference>
<accession>A0A395IJQ5</accession>
<keyword evidence="25" id="KW-1185">Reference proteome</keyword>
<keyword evidence="9" id="KW-0255">Endonuclease</keyword>
<keyword evidence="16" id="KW-0239">DNA-directed DNA polymerase</keyword>
<dbReference type="InterPro" id="IPR039537">
    <property type="entry name" value="Retrotran_Ty1/copia-like"/>
</dbReference>
<keyword evidence="18" id="KW-0238">DNA-binding</keyword>
<dbReference type="InterPro" id="IPR012337">
    <property type="entry name" value="RNaseH-like_sf"/>
</dbReference>
<dbReference type="InterPro" id="IPR001584">
    <property type="entry name" value="Integrase_cat-core"/>
</dbReference>
<keyword evidence="11" id="KW-0067">ATP-binding</keyword>
<dbReference type="OrthoDB" id="3544839at2759"/>
<dbReference type="Proteomes" id="UP000249056">
    <property type="component" value="Unassembled WGS sequence"/>
</dbReference>
<evidence type="ECO:0000256" key="3">
    <source>
        <dbReference type="ARBA" id="ARBA00022612"/>
    </source>
</evidence>
<keyword evidence="17" id="KW-0917">Virion maturation</keyword>
<evidence type="ECO:0000256" key="1">
    <source>
        <dbReference type="ARBA" id="ARBA00002180"/>
    </source>
</evidence>
<evidence type="ECO:0000256" key="8">
    <source>
        <dbReference type="ARBA" id="ARBA00022741"/>
    </source>
</evidence>
<feature type="region of interest" description="Disordered" evidence="22">
    <location>
        <begin position="590"/>
        <end position="642"/>
    </location>
</feature>
<feature type="domain" description="Integrase catalytic" evidence="23">
    <location>
        <begin position="335"/>
        <end position="513"/>
    </location>
</feature>
<dbReference type="Pfam" id="PF13976">
    <property type="entry name" value="gag_pre-integrs"/>
    <property type="match status" value="1"/>
</dbReference>
<keyword evidence="15" id="KW-0695">RNA-directed DNA polymerase</keyword>
<organism evidence="24 25">
    <name type="scientific">Monilinia fructigena</name>
    <dbReference type="NCBI Taxonomy" id="38457"/>
    <lineage>
        <taxon>Eukaryota</taxon>
        <taxon>Fungi</taxon>
        <taxon>Dikarya</taxon>
        <taxon>Ascomycota</taxon>
        <taxon>Pezizomycotina</taxon>
        <taxon>Leotiomycetes</taxon>
        <taxon>Helotiales</taxon>
        <taxon>Sclerotiniaceae</taxon>
        <taxon>Monilinia</taxon>
    </lineage>
</organism>
<dbReference type="GO" id="GO:0003723">
    <property type="term" value="F:RNA binding"/>
    <property type="evidence" value="ECO:0007669"/>
    <property type="project" value="UniProtKB-KW"/>
</dbReference>
<evidence type="ECO:0000256" key="13">
    <source>
        <dbReference type="ARBA" id="ARBA00022884"/>
    </source>
</evidence>
<dbReference type="GO" id="GO:0015074">
    <property type="term" value="P:DNA integration"/>
    <property type="evidence" value="ECO:0007669"/>
    <property type="project" value="UniProtKB-KW"/>
</dbReference>
<keyword evidence="5" id="KW-0548">Nucleotidyltransferase</keyword>
<evidence type="ECO:0000256" key="7">
    <source>
        <dbReference type="ARBA" id="ARBA00022723"/>
    </source>
</evidence>
<dbReference type="GO" id="GO:0003677">
    <property type="term" value="F:DNA binding"/>
    <property type="evidence" value="ECO:0007669"/>
    <property type="project" value="UniProtKB-KW"/>
</dbReference>
<keyword evidence="2" id="KW-0815">Transposition</keyword>
<dbReference type="GO" id="GO:0008270">
    <property type="term" value="F:zinc ion binding"/>
    <property type="evidence" value="ECO:0007669"/>
    <property type="project" value="InterPro"/>
</dbReference>
<comment type="caution">
    <text evidence="24">The sequence shown here is derived from an EMBL/GenBank/DDBJ whole genome shotgun (WGS) entry which is preliminary data.</text>
</comment>
<dbReference type="EMBL" id="QKRW01000040">
    <property type="protein sequence ID" value="RAL60436.1"/>
    <property type="molecule type" value="Genomic_DNA"/>
</dbReference>
<dbReference type="GO" id="GO:0032196">
    <property type="term" value="P:transposition"/>
    <property type="evidence" value="ECO:0007669"/>
    <property type="project" value="UniProtKB-KW"/>
</dbReference>
<dbReference type="GO" id="GO:0003964">
    <property type="term" value="F:RNA-directed DNA polymerase activity"/>
    <property type="evidence" value="ECO:0007669"/>
    <property type="project" value="UniProtKB-KW"/>
</dbReference>
<dbReference type="PANTHER" id="PTHR42648:SF11">
    <property type="entry name" value="TRANSPOSON TY4-P GAG-POL POLYPROTEIN"/>
    <property type="match status" value="1"/>
</dbReference>
<evidence type="ECO:0000256" key="21">
    <source>
        <dbReference type="ARBA" id="ARBA00049244"/>
    </source>
</evidence>
<keyword evidence="7" id="KW-0479">Metal-binding</keyword>
<evidence type="ECO:0000259" key="23">
    <source>
        <dbReference type="PROSITE" id="PS50994"/>
    </source>
</evidence>
<dbReference type="GO" id="GO:0006508">
    <property type="term" value="P:proteolysis"/>
    <property type="evidence" value="ECO:0007669"/>
    <property type="project" value="UniProtKB-KW"/>
</dbReference>
<keyword evidence="14" id="KW-0229">DNA integration</keyword>
<comment type="catalytic activity">
    <reaction evidence="20">
        <text>DNA(n) + a 2'-deoxyribonucleoside 5'-triphosphate = DNA(n+1) + diphosphate</text>
        <dbReference type="Rhea" id="RHEA:22508"/>
        <dbReference type="Rhea" id="RHEA-COMP:17339"/>
        <dbReference type="Rhea" id="RHEA-COMP:17340"/>
        <dbReference type="ChEBI" id="CHEBI:33019"/>
        <dbReference type="ChEBI" id="CHEBI:61560"/>
        <dbReference type="ChEBI" id="CHEBI:173112"/>
        <dbReference type="EC" id="2.7.7.49"/>
    </reaction>
</comment>
<dbReference type="GO" id="GO:0003887">
    <property type="term" value="F:DNA-directed DNA polymerase activity"/>
    <property type="evidence" value="ECO:0007669"/>
    <property type="project" value="UniProtKB-KW"/>
</dbReference>
<evidence type="ECO:0000256" key="4">
    <source>
        <dbReference type="ARBA" id="ARBA00022670"/>
    </source>
</evidence>
<feature type="region of interest" description="Disordered" evidence="22">
    <location>
        <begin position="31"/>
        <end position="54"/>
    </location>
</feature>
<dbReference type="GO" id="GO:0006310">
    <property type="term" value="P:DNA recombination"/>
    <property type="evidence" value="ECO:0007669"/>
    <property type="project" value="UniProtKB-KW"/>
</dbReference>
<feature type="compositionally biased region" description="Basic residues" evidence="22">
    <location>
        <begin position="37"/>
        <end position="48"/>
    </location>
</feature>
<evidence type="ECO:0000256" key="17">
    <source>
        <dbReference type="ARBA" id="ARBA00023113"/>
    </source>
</evidence>
<feature type="compositionally biased region" description="Basic residues" evidence="22">
    <location>
        <begin position="633"/>
        <end position="642"/>
    </location>
</feature>
<proteinExistence type="predicted"/>
<evidence type="ECO:0000256" key="10">
    <source>
        <dbReference type="ARBA" id="ARBA00022801"/>
    </source>
</evidence>
<keyword evidence="16" id="KW-0808">Transferase</keyword>
<dbReference type="Pfam" id="PF22936">
    <property type="entry name" value="Pol_BBD"/>
    <property type="match status" value="1"/>
</dbReference>
<dbReference type="GO" id="GO:0005634">
    <property type="term" value="C:nucleus"/>
    <property type="evidence" value="ECO:0007669"/>
    <property type="project" value="UniProtKB-ARBA"/>
</dbReference>
<evidence type="ECO:0000256" key="14">
    <source>
        <dbReference type="ARBA" id="ARBA00022908"/>
    </source>
</evidence>
<evidence type="ECO:0000256" key="19">
    <source>
        <dbReference type="ARBA" id="ARBA00023172"/>
    </source>
</evidence>
<reference evidence="24 25" key="1">
    <citation type="submission" date="2018-06" db="EMBL/GenBank/DDBJ databases">
        <title>Genome Sequence of the Brown Rot Fungal Pathogen Monilinia fructigena.</title>
        <authorList>
            <person name="Landi L."/>
            <person name="De Miccolis Angelini R.M."/>
            <person name="Pollastro S."/>
            <person name="Abate D."/>
            <person name="Faretra F."/>
            <person name="Romanazzi G."/>
        </authorList>
    </citation>
    <scope>NUCLEOTIDE SEQUENCE [LARGE SCALE GENOMIC DNA]</scope>
    <source>
        <strain evidence="24 25">Mfrg269</strain>
    </source>
</reference>
<evidence type="ECO:0000256" key="11">
    <source>
        <dbReference type="ARBA" id="ARBA00022840"/>
    </source>
</evidence>
<gene>
    <name evidence="24" type="ORF">DID88_000211</name>
</gene>
<evidence type="ECO:0000256" key="5">
    <source>
        <dbReference type="ARBA" id="ARBA00022695"/>
    </source>
</evidence>
<dbReference type="GO" id="GO:0005524">
    <property type="term" value="F:ATP binding"/>
    <property type="evidence" value="ECO:0007669"/>
    <property type="project" value="UniProtKB-KW"/>
</dbReference>
<evidence type="ECO:0000256" key="6">
    <source>
        <dbReference type="ARBA" id="ARBA00022722"/>
    </source>
</evidence>
<dbReference type="PROSITE" id="PS50994">
    <property type="entry name" value="INTEGRASE"/>
    <property type="match status" value="1"/>
</dbReference>
<keyword evidence="10" id="KW-0378">Hydrolase</keyword>
<keyword evidence="3" id="KW-1188">Viral release from host cell</keyword>
<evidence type="ECO:0000256" key="12">
    <source>
        <dbReference type="ARBA" id="ARBA00022842"/>
    </source>
</evidence>
<dbReference type="Gene3D" id="3.30.420.10">
    <property type="entry name" value="Ribonuclease H-like superfamily/Ribonuclease H"/>
    <property type="match status" value="1"/>
</dbReference>
<evidence type="ECO:0000313" key="25">
    <source>
        <dbReference type="Proteomes" id="UP000249056"/>
    </source>
</evidence>
<keyword evidence="19" id="KW-0233">DNA recombination</keyword>
<dbReference type="InterPro" id="IPR025724">
    <property type="entry name" value="GAG-pre-integrase_dom"/>
</dbReference>
<comment type="function">
    <text evidence="1">The aspartyl protease (PR) mediates the proteolytic cleavages of the Gag and Gag-Pol polyproteins after assembly of the VLP.</text>
</comment>
<comment type="catalytic activity">
    <reaction evidence="21">
        <text>DNA(n) + a 2'-deoxyribonucleoside 5'-triphosphate = DNA(n+1) + diphosphate</text>
        <dbReference type="Rhea" id="RHEA:22508"/>
        <dbReference type="Rhea" id="RHEA-COMP:17339"/>
        <dbReference type="Rhea" id="RHEA-COMP:17340"/>
        <dbReference type="ChEBI" id="CHEBI:33019"/>
        <dbReference type="ChEBI" id="CHEBI:61560"/>
        <dbReference type="ChEBI" id="CHEBI:173112"/>
        <dbReference type="EC" id="2.7.7.7"/>
    </reaction>
</comment>
<evidence type="ECO:0000256" key="15">
    <source>
        <dbReference type="ARBA" id="ARBA00022918"/>
    </source>
</evidence>
<dbReference type="AlphaFoldDB" id="A0A395IJQ5"/>
<feature type="compositionally biased region" description="Basic residues" evidence="22">
    <location>
        <begin position="602"/>
        <end position="619"/>
    </location>
</feature>
<evidence type="ECO:0000256" key="18">
    <source>
        <dbReference type="ARBA" id="ARBA00023125"/>
    </source>
</evidence>
<keyword evidence="8" id="KW-0547">Nucleotide-binding</keyword>
<protein>
    <recommendedName>
        <fullName evidence="23">Integrase catalytic domain-containing protein</fullName>
    </recommendedName>
</protein>
<evidence type="ECO:0000256" key="16">
    <source>
        <dbReference type="ARBA" id="ARBA00022932"/>
    </source>
</evidence>
<dbReference type="InterPro" id="IPR036875">
    <property type="entry name" value="Znf_CCHC_sf"/>
</dbReference>
<dbReference type="SUPFAM" id="SSF57756">
    <property type="entry name" value="Retrovirus zinc finger-like domains"/>
    <property type="match status" value="1"/>
</dbReference>
<dbReference type="SUPFAM" id="SSF53098">
    <property type="entry name" value="Ribonuclease H-like"/>
    <property type="match status" value="1"/>
</dbReference>
<sequence length="642" mass="72379">MNTRDALYALQQAERIPRGTTSHSATANAVRGNIRGRGNKRARGRGGKGRGEYYGNGRKYMPGKGYTTLPNSGKATKAESHTCKFCKKKGHWQDACWEYNKAREALHSNKKTDNDGFAQVAIADEYTGSLYPYTAMRAEVQNDIWILDSGASHHFTGSIENLSNVVQWGTPRRVKTANNAYSMSTAYGTATIGNFTLRDVWYVKDFRNNQLISVGTLAETGRKVIFEGGSASCWKNGQLEMAARRVNGSYIVRQPFIQQAYMVDTDSETGEIDANNDKAEIIHRRLGHLNYDQMDKLKKASNGLHYTKRKKSAGRKACEPCLAGRMNEHFNKHTAIRTPTKLRRLHMDLSGIQEPSENGNRYFIAVVDDATRGTWLRFIKDKSAETVVPILMYLISQIEKEFNCKVAIIRADNGKGEFGTSFQTEIGKRGLIFEPSPPGKHSMNGVAEKKIQDISATARSLLSESGIKPSMWELTVKHAVHLKNRSPTKALPFGEAGTLSTSITPYEAMYSRQPDFKKLRIFGCKAWARNPQQPGLMTKKFESRVLKGEHIMIGMDGNNIYRLLNLHTKTITRTADADFDEYRYPFKELKEKSIPEPPGTERKRKPHSHDKQKATKRRVQLAAQEDVQENVHTNRKLRSKMS</sequence>
<dbReference type="PANTHER" id="PTHR42648">
    <property type="entry name" value="TRANSPOSASE, PUTATIVE-RELATED"/>
    <property type="match status" value="1"/>
</dbReference>
<keyword evidence="4" id="KW-0645">Protease</keyword>
<evidence type="ECO:0000313" key="24">
    <source>
        <dbReference type="EMBL" id="RAL60436.1"/>
    </source>
</evidence>
<dbReference type="InterPro" id="IPR057670">
    <property type="entry name" value="SH3_retrovirus"/>
</dbReference>
<keyword evidence="13" id="KW-0694">RNA-binding</keyword>
<dbReference type="GO" id="GO:0004519">
    <property type="term" value="F:endonuclease activity"/>
    <property type="evidence" value="ECO:0007669"/>
    <property type="project" value="UniProtKB-KW"/>
</dbReference>
<dbReference type="InterPro" id="IPR036397">
    <property type="entry name" value="RNaseH_sf"/>
</dbReference>
<name>A0A395IJQ5_9HELO</name>